<dbReference type="PANTHER" id="PTHR14969">
    <property type="entry name" value="SPHINGOSINE-1-PHOSPHATE PHOSPHOHYDROLASE"/>
    <property type="match status" value="1"/>
</dbReference>
<evidence type="ECO:0000256" key="8">
    <source>
        <dbReference type="SAM" id="Phobius"/>
    </source>
</evidence>
<feature type="transmembrane region" description="Helical" evidence="8">
    <location>
        <begin position="175"/>
        <end position="200"/>
    </location>
</feature>
<dbReference type="GO" id="GO:0005789">
    <property type="term" value="C:endoplasmic reticulum membrane"/>
    <property type="evidence" value="ECO:0007669"/>
    <property type="project" value="UniProtKB-SubCell"/>
</dbReference>
<dbReference type="GO" id="GO:0042392">
    <property type="term" value="F:sphingosine-1-phosphate phosphatase activity"/>
    <property type="evidence" value="ECO:0007669"/>
    <property type="project" value="TreeGrafter"/>
</dbReference>
<evidence type="ECO:0000313" key="10">
    <source>
        <dbReference type="EMBL" id="CDW88209.1"/>
    </source>
</evidence>
<comment type="subcellular location">
    <subcellularLocation>
        <location evidence="1">Endoplasmic reticulum membrane</location>
        <topology evidence="1">Multi-pass membrane protein</topology>
    </subcellularLocation>
</comment>
<dbReference type="Proteomes" id="UP000039865">
    <property type="component" value="Unassembled WGS sequence"/>
</dbReference>
<proteinExistence type="inferred from homology"/>
<gene>
    <name evidence="10" type="primary">Contig15273.g16269</name>
    <name evidence="10" type="ORF">STYLEM_17327</name>
</gene>
<evidence type="ECO:0000256" key="4">
    <source>
        <dbReference type="ARBA" id="ARBA00022824"/>
    </source>
</evidence>
<evidence type="ECO:0000256" key="2">
    <source>
        <dbReference type="ARBA" id="ARBA00022692"/>
    </source>
</evidence>
<comment type="similarity">
    <text evidence="7">Belongs to the type 2 lipid phosphate phosphatase family.</text>
</comment>
<accession>A0A078B0X4</accession>
<feature type="transmembrane region" description="Helical" evidence="8">
    <location>
        <begin position="298"/>
        <end position="325"/>
    </location>
</feature>
<organism evidence="10 11">
    <name type="scientific">Stylonychia lemnae</name>
    <name type="common">Ciliate</name>
    <dbReference type="NCBI Taxonomy" id="5949"/>
    <lineage>
        <taxon>Eukaryota</taxon>
        <taxon>Sar</taxon>
        <taxon>Alveolata</taxon>
        <taxon>Ciliophora</taxon>
        <taxon>Intramacronucleata</taxon>
        <taxon>Spirotrichea</taxon>
        <taxon>Stichotrichia</taxon>
        <taxon>Sporadotrichida</taxon>
        <taxon>Oxytrichidae</taxon>
        <taxon>Stylonychinae</taxon>
        <taxon>Stylonychia</taxon>
    </lineage>
</organism>
<sequence length="358" mass="41717">MGAGALYIVIFVLIFNWNSRSHSFYHLLFLSECLFLMNTTKMLYHQPRPYFVDDEINSLESCTAEYGNPSGHSLFSAAFFMFIYLDVWHIDSQKRKESQTKWLLSLFGCVFMFILIGFARLYVGAHSMNQILYGWLLGIWIALYNHYCFREFIIDHIETVIHRKSRYQQRKNFNITQSIIVATALFLTVYFIQILTYIIVDVTFTADPIWEQRIYLKCSNIEAGTRQMFNDKSVLFASITVIVYTSYLALISNRRQFGATWPDMYKTSIKKVLLRFVIIGLLCGLPGLIILIKFQLDIAILIIIKTAVCMIIGFLLFGVTHYFFVKFDLLNNENKNENDDEECETSLISQETAENKIN</sequence>
<keyword evidence="11" id="KW-1185">Reference proteome</keyword>
<feature type="transmembrane region" description="Helical" evidence="8">
    <location>
        <begin position="272"/>
        <end position="292"/>
    </location>
</feature>
<evidence type="ECO:0000256" key="1">
    <source>
        <dbReference type="ARBA" id="ARBA00004477"/>
    </source>
</evidence>
<protein>
    <submittedName>
        <fullName evidence="10">Pap2 superfamily phosphatase</fullName>
    </submittedName>
</protein>
<feature type="domain" description="Phosphatidic acid phosphatase type 2/haloperoxidase" evidence="9">
    <location>
        <begin position="23"/>
        <end position="146"/>
    </location>
</feature>
<dbReference type="InParanoid" id="A0A078B0X4"/>
<keyword evidence="6 8" id="KW-0472">Membrane</keyword>
<dbReference type="InterPro" id="IPR036938">
    <property type="entry name" value="PAP2/HPO_sf"/>
</dbReference>
<evidence type="ECO:0000313" key="11">
    <source>
        <dbReference type="Proteomes" id="UP000039865"/>
    </source>
</evidence>
<feature type="transmembrane region" description="Helical" evidence="8">
    <location>
        <begin position="73"/>
        <end position="90"/>
    </location>
</feature>
<dbReference type="SMART" id="SM00014">
    <property type="entry name" value="acidPPc"/>
    <property type="match status" value="1"/>
</dbReference>
<dbReference type="PANTHER" id="PTHR14969:SF28">
    <property type="entry name" value="DIHYDROSPHINGOSINE 1-PHOSPHATE PHOSPHATASE LCB3-RELATED"/>
    <property type="match status" value="1"/>
</dbReference>
<reference evidence="10 11" key="1">
    <citation type="submission" date="2014-06" db="EMBL/GenBank/DDBJ databases">
        <authorList>
            <person name="Swart Estienne"/>
        </authorList>
    </citation>
    <scope>NUCLEOTIDE SEQUENCE [LARGE SCALE GENOMIC DNA]</scope>
    <source>
        <strain evidence="10 11">130c</strain>
    </source>
</reference>
<dbReference type="EMBL" id="CCKQ01016336">
    <property type="protein sequence ID" value="CDW88209.1"/>
    <property type="molecule type" value="Genomic_DNA"/>
</dbReference>
<evidence type="ECO:0000256" key="5">
    <source>
        <dbReference type="ARBA" id="ARBA00022989"/>
    </source>
</evidence>
<dbReference type="OrthoDB" id="313456at2759"/>
<feature type="transmembrane region" description="Helical" evidence="8">
    <location>
        <begin position="102"/>
        <end position="123"/>
    </location>
</feature>
<keyword evidence="2 8" id="KW-0812">Transmembrane</keyword>
<dbReference type="AlphaFoldDB" id="A0A078B0X4"/>
<dbReference type="OMA" id="CINIYIL"/>
<evidence type="ECO:0000256" key="6">
    <source>
        <dbReference type="ARBA" id="ARBA00023136"/>
    </source>
</evidence>
<name>A0A078B0X4_STYLE</name>
<dbReference type="InterPro" id="IPR000326">
    <property type="entry name" value="PAP2/HPO"/>
</dbReference>
<keyword evidence="5 8" id="KW-1133">Transmembrane helix</keyword>
<dbReference type="CDD" id="cd01610">
    <property type="entry name" value="PAP2_like"/>
    <property type="match status" value="1"/>
</dbReference>
<dbReference type="SUPFAM" id="SSF48317">
    <property type="entry name" value="Acid phosphatase/Vanadium-dependent haloperoxidase"/>
    <property type="match status" value="1"/>
</dbReference>
<dbReference type="Pfam" id="PF01569">
    <property type="entry name" value="PAP2"/>
    <property type="match status" value="1"/>
</dbReference>
<dbReference type="Gene3D" id="1.20.144.10">
    <property type="entry name" value="Phosphatidic acid phosphatase type 2/haloperoxidase"/>
    <property type="match status" value="1"/>
</dbReference>
<keyword evidence="3" id="KW-0378">Hydrolase</keyword>
<feature type="transmembrane region" description="Helical" evidence="8">
    <location>
        <begin position="135"/>
        <end position="154"/>
    </location>
</feature>
<evidence type="ECO:0000256" key="7">
    <source>
        <dbReference type="ARBA" id="ARBA00038324"/>
    </source>
</evidence>
<feature type="transmembrane region" description="Helical" evidence="8">
    <location>
        <begin position="234"/>
        <end position="251"/>
    </location>
</feature>
<evidence type="ECO:0000259" key="9">
    <source>
        <dbReference type="SMART" id="SM00014"/>
    </source>
</evidence>
<evidence type="ECO:0000256" key="3">
    <source>
        <dbReference type="ARBA" id="ARBA00022801"/>
    </source>
</evidence>
<keyword evidence="4" id="KW-0256">Endoplasmic reticulum</keyword>